<dbReference type="Gene3D" id="3.10.20.30">
    <property type="match status" value="1"/>
</dbReference>
<dbReference type="PANTHER" id="PTHR43127">
    <property type="entry name" value="DEVELOPMENTALLY-REGULATED GTP-BINDING PROTEIN 2"/>
    <property type="match status" value="1"/>
</dbReference>
<evidence type="ECO:0000313" key="2">
    <source>
        <dbReference type="EMBL" id="GAI25886.1"/>
    </source>
</evidence>
<dbReference type="CDD" id="cd01666">
    <property type="entry name" value="TGS_DRG"/>
    <property type="match status" value="1"/>
</dbReference>
<dbReference type="AlphaFoldDB" id="X1N6N1"/>
<dbReference type="Pfam" id="PF01926">
    <property type="entry name" value="MMR_HSR1"/>
    <property type="match status" value="1"/>
</dbReference>
<evidence type="ECO:0000259" key="1">
    <source>
        <dbReference type="PROSITE" id="PS51880"/>
    </source>
</evidence>
<accession>X1N6N1</accession>
<dbReference type="InterPro" id="IPR004095">
    <property type="entry name" value="TGS"/>
</dbReference>
<organism evidence="2">
    <name type="scientific">marine sediment metagenome</name>
    <dbReference type="NCBI Taxonomy" id="412755"/>
    <lineage>
        <taxon>unclassified sequences</taxon>
        <taxon>metagenomes</taxon>
        <taxon>ecological metagenomes</taxon>
    </lineage>
</organism>
<dbReference type="InterPro" id="IPR005225">
    <property type="entry name" value="Small_GTP-bd"/>
</dbReference>
<dbReference type="Pfam" id="PF02824">
    <property type="entry name" value="TGS"/>
    <property type="match status" value="1"/>
</dbReference>
<dbReference type="GO" id="GO:0005525">
    <property type="term" value="F:GTP binding"/>
    <property type="evidence" value="ECO:0007669"/>
    <property type="project" value="InterPro"/>
</dbReference>
<dbReference type="GO" id="GO:0003924">
    <property type="term" value="F:GTPase activity"/>
    <property type="evidence" value="ECO:0007669"/>
    <property type="project" value="InterPro"/>
</dbReference>
<dbReference type="InterPro" id="IPR006073">
    <property type="entry name" value="GTP-bd"/>
</dbReference>
<dbReference type="NCBIfam" id="TIGR00231">
    <property type="entry name" value="small_GTP"/>
    <property type="match status" value="1"/>
</dbReference>
<dbReference type="InterPro" id="IPR027417">
    <property type="entry name" value="P-loop_NTPase"/>
</dbReference>
<comment type="caution">
    <text evidence="2">The sequence shown here is derived from an EMBL/GenBank/DDBJ whole genome shotgun (WGS) entry which is preliminary data.</text>
</comment>
<dbReference type="PROSITE" id="PS51880">
    <property type="entry name" value="TGS"/>
    <property type="match status" value="1"/>
</dbReference>
<sequence length="255" mass="28311">MFSIEKEGAAQVVVIGLPNAGKSQLVSSVTNASPAVAEYPFTTHTATPGMMEFENIQIQLIDTPPLMPQSIEPWFRYMLIRADALLAVVDLSNAPLAQMEAITTQLEGMRIGIGERKAEAEPDILLQKKALIVGNKMDLDTSENYTALKNKYKEQLPVITISAKERVGLEELRREIYRMLDIIRVYTKIPGQKPEFNDPIILARGSTLEDAAASVHKDFAASLKYARVWGSGKHDGLMVKRDHVLQDGDIIELHL</sequence>
<dbReference type="InterPro" id="IPR045001">
    <property type="entry name" value="DRG"/>
</dbReference>
<dbReference type="SUPFAM" id="SSF52540">
    <property type="entry name" value="P-loop containing nucleoside triphosphate hydrolases"/>
    <property type="match status" value="1"/>
</dbReference>
<dbReference type="InterPro" id="IPR012676">
    <property type="entry name" value="TGS-like"/>
</dbReference>
<dbReference type="PRINTS" id="PR00326">
    <property type="entry name" value="GTP1OBG"/>
</dbReference>
<dbReference type="SUPFAM" id="SSF81271">
    <property type="entry name" value="TGS-like"/>
    <property type="match status" value="1"/>
</dbReference>
<protein>
    <recommendedName>
        <fullName evidence="1">TGS domain-containing protein</fullName>
    </recommendedName>
</protein>
<feature type="domain" description="TGS" evidence="1">
    <location>
        <begin position="181"/>
        <end position="255"/>
    </location>
</feature>
<proteinExistence type="predicted"/>
<dbReference type="InterPro" id="IPR012675">
    <property type="entry name" value="Beta-grasp_dom_sf"/>
</dbReference>
<dbReference type="EMBL" id="BARV01016345">
    <property type="protein sequence ID" value="GAI25886.1"/>
    <property type="molecule type" value="Genomic_DNA"/>
</dbReference>
<dbReference type="Gene3D" id="3.40.50.300">
    <property type="entry name" value="P-loop containing nucleotide triphosphate hydrolases"/>
    <property type="match status" value="1"/>
</dbReference>
<gene>
    <name evidence="2" type="ORF">S06H3_28068</name>
</gene>
<name>X1N6N1_9ZZZZ</name>
<reference evidence="2" key="1">
    <citation type="journal article" date="2014" name="Front. Microbiol.">
        <title>High frequency of phylogenetically diverse reductive dehalogenase-homologous genes in deep subseafloor sedimentary metagenomes.</title>
        <authorList>
            <person name="Kawai M."/>
            <person name="Futagami T."/>
            <person name="Toyoda A."/>
            <person name="Takaki Y."/>
            <person name="Nishi S."/>
            <person name="Hori S."/>
            <person name="Arai W."/>
            <person name="Tsubouchi T."/>
            <person name="Morono Y."/>
            <person name="Uchiyama I."/>
            <person name="Ito T."/>
            <person name="Fujiyama A."/>
            <person name="Inagaki F."/>
            <person name="Takami H."/>
        </authorList>
    </citation>
    <scope>NUCLEOTIDE SEQUENCE</scope>
    <source>
        <strain evidence="2">Expedition CK06-06</strain>
    </source>
</reference>